<dbReference type="SMART" id="SM00987">
    <property type="entry name" value="UreE_C"/>
    <property type="match status" value="1"/>
</dbReference>
<dbReference type="Proteomes" id="UP000649232">
    <property type="component" value="Unassembled WGS sequence"/>
</dbReference>
<organism evidence="2 3">
    <name type="scientific">Paraglaciecola chathamensis</name>
    <dbReference type="NCBI Taxonomy" id="368405"/>
    <lineage>
        <taxon>Bacteria</taxon>
        <taxon>Pseudomonadati</taxon>
        <taxon>Pseudomonadota</taxon>
        <taxon>Gammaproteobacteria</taxon>
        <taxon>Alteromonadales</taxon>
        <taxon>Alteromonadaceae</taxon>
        <taxon>Paraglaciecola</taxon>
    </lineage>
</organism>
<accession>A0ABS0WI45</accession>
<dbReference type="Gene3D" id="3.40.470.10">
    <property type="entry name" value="Uracil-DNA glycosylase-like domain"/>
    <property type="match status" value="1"/>
</dbReference>
<dbReference type="EMBL" id="JAEILT010000028">
    <property type="protein sequence ID" value="MBJ2138108.1"/>
    <property type="molecule type" value="Genomic_DNA"/>
</dbReference>
<dbReference type="PANTHER" id="PTHR42160">
    <property type="entry name" value="URACIL-DNA GLYCOSYLASE SUPERFAMILY PROTEIN"/>
    <property type="match status" value="1"/>
</dbReference>
<evidence type="ECO:0000259" key="1">
    <source>
        <dbReference type="SMART" id="SM00986"/>
    </source>
</evidence>
<gene>
    <name evidence="2" type="ORF">JEU11_16715</name>
</gene>
<dbReference type="SUPFAM" id="SSF52141">
    <property type="entry name" value="Uracil-DNA glycosylase-like"/>
    <property type="match status" value="1"/>
</dbReference>
<dbReference type="InterPro" id="IPR036895">
    <property type="entry name" value="Uracil-DNA_glycosylase-like_sf"/>
</dbReference>
<dbReference type="PANTHER" id="PTHR42160:SF1">
    <property type="entry name" value="URACIL-DNA GLYCOSYLASE SUPERFAMILY PROTEIN"/>
    <property type="match status" value="1"/>
</dbReference>
<dbReference type="InterPro" id="IPR005122">
    <property type="entry name" value="Uracil-DNA_glycosylase-like"/>
</dbReference>
<protein>
    <submittedName>
        <fullName evidence="2">Uracil-DNA glycosylase family protein</fullName>
    </submittedName>
</protein>
<dbReference type="RefSeq" id="WP_198825527.1">
    <property type="nucleotide sequence ID" value="NZ_JAEILT010000028.1"/>
</dbReference>
<dbReference type="SMART" id="SM00986">
    <property type="entry name" value="UDG"/>
    <property type="match status" value="1"/>
</dbReference>
<name>A0ABS0WI45_9ALTE</name>
<proteinExistence type="predicted"/>
<dbReference type="CDD" id="cd10033">
    <property type="entry name" value="UDG_like"/>
    <property type="match status" value="1"/>
</dbReference>
<dbReference type="Pfam" id="PF03167">
    <property type="entry name" value="UDG"/>
    <property type="match status" value="1"/>
</dbReference>
<evidence type="ECO:0000313" key="2">
    <source>
        <dbReference type="EMBL" id="MBJ2138108.1"/>
    </source>
</evidence>
<evidence type="ECO:0000313" key="3">
    <source>
        <dbReference type="Proteomes" id="UP000649232"/>
    </source>
</evidence>
<comment type="caution">
    <text evidence="2">The sequence shown here is derived from an EMBL/GenBank/DDBJ whole genome shotgun (WGS) entry which is preliminary data.</text>
</comment>
<sequence length="169" mass="19498">MPLAPRPIIQGNQCSKVLIVGQAPGKLAHETNMPWNDASGVRLRKWLGISAEKFYDANNIAILPMGFCYPGKAKSGDKPPRKECAPTWHERLINSMSIEHILLIGQYAQTYYLNDKLSLTQRVTNWKRYQPKYFVLPHPSPRNNIWLKKHPWFENEVIPHMQKVLAKLL</sequence>
<reference evidence="2 3" key="1">
    <citation type="submission" date="2020-12" db="EMBL/GenBank/DDBJ databases">
        <title>Draft genome sequences of nine environmental bacterial isolates colonizing plastic.</title>
        <authorList>
            <person name="Borre I."/>
            <person name="Sonnenschein E.C."/>
        </authorList>
    </citation>
    <scope>NUCLEOTIDE SEQUENCE [LARGE SCALE GENOMIC DNA]</scope>
    <source>
        <strain evidence="2 3">IB30</strain>
    </source>
</reference>
<feature type="domain" description="Uracil-DNA glycosylase-like" evidence="1">
    <location>
        <begin position="8"/>
        <end position="162"/>
    </location>
</feature>
<dbReference type="InterPro" id="IPR047124">
    <property type="entry name" value="HI_0220.2"/>
</dbReference>